<comment type="caution">
    <text evidence="5">The sequence shown here is derived from an EMBL/GenBank/DDBJ whole genome shotgun (WGS) entry which is preliminary data.</text>
</comment>
<accession>A0ABU5SZM1</accession>
<dbReference type="Proteomes" id="UP001302329">
    <property type="component" value="Unassembled WGS sequence"/>
</dbReference>
<dbReference type="Pfam" id="PF01757">
    <property type="entry name" value="Acyl_transf_3"/>
    <property type="match status" value="1"/>
</dbReference>
<sequence>MLRSPSYRSEIDGLRALAVIAVIINHFNGSLLPSGYLGVDIFFVISGYVITASLSNRTSTGLADLVGGFYIRRIKRLIPVLVVFVLVTSLFVCLFDPYPALSLNTGIASLFGLSNLYLWLQATDYFGAATQLNAFTHTWSLGVEEQFYLIFPGIGWLTGWAGKSPSGRRNLIVGMAVLSALSLVSFIVLYTRQQAAAYFLMPPRFWEIGAGCLIFLCQSPPGQGLPTPRMAPILLTAALIGTLFLPLANGRAATILMVLLTAAWIIQLRTDSPTRRGFSQPTLVWIGLISYSLYLWHWAVLVISRQTIGIHWWSFPFQAAIMVLLAAASYRWVETPFRRKAWSRTEQRTVPYGLSAVLGAALLLMPLSRWQWSRFLFTGTKDAGEDRIARHLKPAVTPLTAAEKQRQANCTFSTQLLSKQTLLDTSRRLCLANADQAGPLIALVGDSHAEAAFPIADALAKEGRSVFFMARLGCVFPGQGEANQGCYGQTQETAAFLIDNIRKHGGGVVIVDSFLQGHFGYEGHMRHQFQAHPSGDRRSVEKNLADYEKALDQLATNLRTVNGKLVIIGPKPDHEYYAARREAVSARCNRQWFTPFEGTQCRGDQFGTDKSAILERTGAIADVLKSVSSRQDNVYVYDPLPWLCRDGKTCQIFLGDQSLYLDSNHFSKLGALHLLVDLRRFLQAKALLPAVLATPARP</sequence>
<keyword evidence="2" id="KW-0472">Membrane</keyword>
<protein>
    <submittedName>
        <fullName evidence="5">Acyltransferase family protein</fullName>
        <ecNumber evidence="5">2.3.1.-</ecNumber>
    </submittedName>
</protein>
<gene>
    <name evidence="5" type="ORF">VB739_15375</name>
</gene>
<name>A0ABU5SZM1_9CYAN</name>
<dbReference type="GO" id="GO:0016746">
    <property type="term" value="F:acyltransferase activity"/>
    <property type="evidence" value="ECO:0007669"/>
    <property type="project" value="UniProtKB-KW"/>
</dbReference>
<dbReference type="InterPro" id="IPR002656">
    <property type="entry name" value="Acyl_transf_3_dom"/>
</dbReference>
<dbReference type="Pfam" id="PF19040">
    <property type="entry name" value="SGNH"/>
    <property type="match status" value="1"/>
</dbReference>
<feature type="domain" description="Acyltransferase 3" evidence="3">
    <location>
        <begin position="10"/>
        <end position="328"/>
    </location>
</feature>
<keyword evidence="5" id="KW-0808">Transferase</keyword>
<dbReference type="PANTHER" id="PTHR23028">
    <property type="entry name" value="ACETYLTRANSFERASE"/>
    <property type="match status" value="1"/>
</dbReference>
<evidence type="ECO:0000313" key="5">
    <source>
        <dbReference type="EMBL" id="MEA5443939.1"/>
    </source>
</evidence>
<feature type="transmembrane region" description="Helical" evidence="2">
    <location>
        <begin position="35"/>
        <end position="56"/>
    </location>
</feature>
<feature type="transmembrane region" description="Helical" evidence="2">
    <location>
        <begin position="101"/>
        <end position="120"/>
    </location>
</feature>
<dbReference type="EC" id="2.3.1.-" evidence="5"/>
<dbReference type="InterPro" id="IPR050879">
    <property type="entry name" value="Acyltransferase_3"/>
</dbReference>
<proteinExistence type="predicted"/>
<reference evidence="5 6" key="1">
    <citation type="submission" date="2023-12" db="EMBL/GenBank/DDBJ databases">
        <title>Baltic Sea Cyanobacteria.</title>
        <authorList>
            <person name="Delbaje E."/>
            <person name="Fewer D.P."/>
            <person name="Shishido T.K."/>
        </authorList>
    </citation>
    <scope>NUCLEOTIDE SEQUENCE [LARGE SCALE GENOMIC DNA]</scope>
    <source>
        <strain evidence="5 6">UHCC 0281</strain>
    </source>
</reference>
<evidence type="ECO:0000259" key="3">
    <source>
        <dbReference type="Pfam" id="PF01757"/>
    </source>
</evidence>
<evidence type="ECO:0000256" key="2">
    <source>
        <dbReference type="SAM" id="Phobius"/>
    </source>
</evidence>
<feature type="transmembrane region" description="Helical" evidence="2">
    <location>
        <begin position="12"/>
        <end position="29"/>
    </location>
</feature>
<evidence type="ECO:0000313" key="6">
    <source>
        <dbReference type="Proteomes" id="UP001302329"/>
    </source>
</evidence>
<organism evidence="5 6">
    <name type="scientific">Cyanobium gracile UHCC 0281</name>
    <dbReference type="NCBI Taxonomy" id="3110309"/>
    <lineage>
        <taxon>Bacteria</taxon>
        <taxon>Bacillati</taxon>
        <taxon>Cyanobacteriota</taxon>
        <taxon>Cyanophyceae</taxon>
        <taxon>Synechococcales</taxon>
        <taxon>Prochlorococcaceae</taxon>
        <taxon>Cyanobium</taxon>
    </lineage>
</organism>
<dbReference type="PANTHER" id="PTHR23028:SF53">
    <property type="entry name" value="ACYL_TRANSF_3 DOMAIN-CONTAINING PROTEIN"/>
    <property type="match status" value="1"/>
</dbReference>
<feature type="domain" description="SGNH" evidence="4">
    <location>
        <begin position="426"/>
        <end position="674"/>
    </location>
</feature>
<keyword evidence="6" id="KW-1185">Reference proteome</keyword>
<evidence type="ECO:0000256" key="1">
    <source>
        <dbReference type="SAM" id="Coils"/>
    </source>
</evidence>
<feature type="transmembrane region" description="Helical" evidence="2">
    <location>
        <begin position="171"/>
        <end position="190"/>
    </location>
</feature>
<feature type="transmembrane region" description="Helical" evidence="2">
    <location>
        <begin position="77"/>
        <end position="95"/>
    </location>
</feature>
<evidence type="ECO:0000259" key="4">
    <source>
        <dbReference type="Pfam" id="PF19040"/>
    </source>
</evidence>
<dbReference type="InterPro" id="IPR043968">
    <property type="entry name" value="SGNH"/>
</dbReference>
<feature type="coiled-coil region" evidence="1">
    <location>
        <begin position="537"/>
        <end position="564"/>
    </location>
</feature>
<keyword evidence="2" id="KW-0812">Transmembrane</keyword>
<feature type="transmembrane region" description="Helical" evidence="2">
    <location>
        <begin position="350"/>
        <end position="372"/>
    </location>
</feature>
<keyword evidence="5" id="KW-0012">Acyltransferase</keyword>
<feature type="transmembrane region" description="Helical" evidence="2">
    <location>
        <begin position="282"/>
        <end position="304"/>
    </location>
</feature>
<feature type="transmembrane region" description="Helical" evidence="2">
    <location>
        <begin position="310"/>
        <end position="330"/>
    </location>
</feature>
<keyword evidence="2" id="KW-1133">Transmembrane helix</keyword>
<dbReference type="RefSeq" id="WP_323357893.1">
    <property type="nucleotide sequence ID" value="NZ_JAYGHY010000080.1"/>
</dbReference>
<keyword evidence="1" id="KW-0175">Coiled coil</keyword>
<dbReference type="EMBL" id="JAYGHY010000080">
    <property type="protein sequence ID" value="MEA5443939.1"/>
    <property type="molecule type" value="Genomic_DNA"/>
</dbReference>